<evidence type="ECO:0000256" key="1">
    <source>
        <dbReference type="SAM" id="Phobius"/>
    </source>
</evidence>
<evidence type="ECO:0000313" key="3">
    <source>
        <dbReference type="Proteomes" id="UP000639338"/>
    </source>
</evidence>
<keyword evidence="1" id="KW-0472">Membrane</keyword>
<dbReference type="AlphaFoldDB" id="A0A834XI22"/>
<protein>
    <submittedName>
        <fullName evidence="2">Uncharacterized protein</fullName>
    </submittedName>
</protein>
<sequence length="172" mass="19529">MPMTFTIYNYKYIAERLEIITIFKATELNTFARTLALPSLILEISNVSITCKSGNYGLNGARGLQPNLCAATSSVFDECEPGPEYLNDNLRSYNDDPQILQHLILLIILLCSTLFDLALSFRTMIMEEMIYAELAFLNVAFNCTQELIVLEIFDLDPSLTKLRPWLMKIGQD</sequence>
<keyword evidence="1" id="KW-1133">Transmembrane helix</keyword>
<comment type="caution">
    <text evidence="2">The sequence shown here is derived from an EMBL/GenBank/DDBJ whole genome shotgun (WGS) entry which is preliminary data.</text>
</comment>
<dbReference type="OrthoDB" id="2133778at2759"/>
<dbReference type="EMBL" id="JACMRX010000011">
    <property type="protein sequence ID" value="KAF7987177.1"/>
    <property type="molecule type" value="Genomic_DNA"/>
</dbReference>
<reference evidence="2 3" key="1">
    <citation type="submission" date="2020-08" db="EMBL/GenBank/DDBJ databases">
        <title>Aphidius gifuensis genome sequencing and assembly.</title>
        <authorList>
            <person name="Du Z."/>
        </authorList>
    </citation>
    <scope>NUCLEOTIDE SEQUENCE [LARGE SCALE GENOMIC DNA]</scope>
    <source>
        <strain evidence="2">YNYX2018</strain>
        <tissue evidence="2">Adults</tissue>
    </source>
</reference>
<proteinExistence type="predicted"/>
<evidence type="ECO:0000313" key="2">
    <source>
        <dbReference type="EMBL" id="KAF7987177.1"/>
    </source>
</evidence>
<feature type="transmembrane region" description="Helical" evidence="1">
    <location>
        <begin position="99"/>
        <end position="119"/>
    </location>
</feature>
<organism evidence="2 3">
    <name type="scientific">Aphidius gifuensis</name>
    <name type="common">Parasitoid wasp</name>
    <dbReference type="NCBI Taxonomy" id="684658"/>
    <lineage>
        <taxon>Eukaryota</taxon>
        <taxon>Metazoa</taxon>
        <taxon>Ecdysozoa</taxon>
        <taxon>Arthropoda</taxon>
        <taxon>Hexapoda</taxon>
        <taxon>Insecta</taxon>
        <taxon>Pterygota</taxon>
        <taxon>Neoptera</taxon>
        <taxon>Endopterygota</taxon>
        <taxon>Hymenoptera</taxon>
        <taxon>Apocrita</taxon>
        <taxon>Ichneumonoidea</taxon>
        <taxon>Braconidae</taxon>
        <taxon>Aphidiinae</taxon>
        <taxon>Aphidius</taxon>
    </lineage>
</organism>
<keyword evidence="1" id="KW-0812">Transmembrane</keyword>
<name>A0A834XI22_APHGI</name>
<dbReference type="Proteomes" id="UP000639338">
    <property type="component" value="Unassembled WGS sequence"/>
</dbReference>
<accession>A0A834XI22</accession>
<keyword evidence="3" id="KW-1185">Reference proteome</keyword>
<gene>
    <name evidence="2" type="ORF">HCN44_011067</name>
</gene>